<evidence type="ECO:0000313" key="2">
    <source>
        <dbReference type="Proteomes" id="UP000538292"/>
    </source>
</evidence>
<keyword evidence="2" id="KW-1185">Reference proteome</keyword>
<dbReference type="AlphaFoldDB" id="A0A7W1XQF7"/>
<reference evidence="1 2" key="1">
    <citation type="submission" date="2020-07" db="EMBL/GenBank/DDBJ databases">
        <title>Thermoactinomyces phylogeny.</title>
        <authorList>
            <person name="Dunlap C."/>
        </authorList>
    </citation>
    <scope>NUCLEOTIDE SEQUENCE [LARGE SCALE GENOMIC DNA]</scope>
    <source>
        <strain evidence="1 2">AMNI-1</strain>
    </source>
</reference>
<protein>
    <submittedName>
        <fullName evidence="1">Uncharacterized protein</fullName>
    </submittedName>
</protein>
<dbReference type="Proteomes" id="UP000538292">
    <property type="component" value="Unassembled WGS sequence"/>
</dbReference>
<sequence length="161" mass="19494">MEQKYAEEPEGLKYIQSFRKVIESTLHNHQRFKEKGLEQKQLLQKMIQEETVFTDLFYKSREIHLEMGRCLFFINYDQMQSYQDRGKAIQFLFKKGDIFRALGLFLMHLQLHPPYVKARDRETFEFTKTRYVDHKVPRQEVKEFEESISIIRNPRLPGAEE</sequence>
<evidence type="ECO:0000313" key="1">
    <source>
        <dbReference type="EMBL" id="MBA4601291.1"/>
    </source>
</evidence>
<feature type="non-terminal residue" evidence="1">
    <location>
        <position position="161"/>
    </location>
</feature>
<accession>A0A7W1XQF7</accession>
<gene>
    <name evidence="1" type="ORF">H2C83_02900</name>
</gene>
<name>A0A7W1XQF7_9BACL</name>
<comment type="caution">
    <text evidence="1">The sequence shown here is derived from an EMBL/GenBank/DDBJ whole genome shotgun (WGS) entry which is preliminary data.</text>
</comment>
<proteinExistence type="predicted"/>
<organism evidence="1 2">
    <name type="scientific">Thermoactinomyces mirandus</name>
    <dbReference type="NCBI Taxonomy" id="2756294"/>
    <lineage>
        <taxon>Bacteria</taxon>
        <taxon>Bacillati</taxon>
        <taxon>Bacillota</taxon>
        <taxon>Bacilli</taxon>
        <taxon>Bacillales</taxon>
        <taxon>Thermoactinomycetaceae</taxon>
        <taxon>Thermoactinomyces</taxon>
    </lineage>
</organism>
<dbReference type="EMBL" id="JACEOL010000007">
    <property type="protein sequence ID" value="MBA4601291.1"/>
    <property type="molecule type" value="Genomic_DNA"/>
</dbReference>
<dbReference type="RefSeq" id="WP_181737605.1">
    <property type="nucleotide sequence ID" value="NZ_JACEOL010000007.1"/>
</dbReference>